<dbReference type="Proteomes" id="UP000813462">
    <property type="component" value="Unassembled WGS sequence"/>
</dbReference>
<evidence type="ECO:0000313" key="4">
    <source>
        <dbReference type="Proteomes" id="UP000813462"/>
    </source>
</evidence>
<feature type="domain" description="Very-long-chain aldehyde decarbonylase CER1-like C-terminal" evidence="2">
    <location>
        <begin position="64"/>
        <end position="158"/>
    </location>
</feature>
<reference evidence="3" key="1">
    <citation type="journal article" date="2021" name="Front. Plant Sci.">
        <title>Chromosome-Scale Genome Assembly for Chinese Sour Jujube and Insights Into Its Genome Evolution and Domestication Signature.</title>
        <authorList>
            <person name="Shen L.-Y."/>
            <person name="Luo H."/>
            <person name="Wang X.-L."/>
            <person name="Wang X.-M."/>
            <person name="Qiu X.-J."/>
            <person name="Liu H."/>
            <person name="Zhou S.-S."/>
            <person name="Jia K.-H."/>
            <person name="Nie S."/>
            <person name="Bao Y.-T."/>
            <person name="Zhang R.-G."/>
            <person name="Yun Q.-Z."/>
            <person name="Chai Y.-H."/>
            <person name="Lu J.-Y."/>
            <person name="Li Y."/>
            <person name="Zhao S.-W."/>
            <person name="Mao J.-F."/>
            <person name="Jia S.-G."/>
            <person name="Mao Y.-M."/>
        </authorList>
    </citation>
    <scope>NUCLEOTIDE SEQUENCE</scope>
    <source>
        <strain evidence="3">AT0</strain>
        <tissue evidence="3">Leaf</tissue>
    </source>
</reference>
<comment type="caution">
    <text evidence="3">The sequence shown here is derived from an EMBL/GenBank/DDBJ whole genome shotgun (WGS) entry which is preliminary data.</text>
</comment>
<name>A0A978VBJ8_ZIZJJ</name>
<gene>
    <name evidence="3" type="ORF">FEM48_Zijuj06G0208500</name>
</gene>
<dbReference type="EMBL" id="JAEACU010000006">
    <property type="protein sequence ID" value="KAH7525283.1"/>
    <property type="molecule type" value="Genomic_DNA"/>
</dbReference>
<dbReference type="AlphaFoldDB" id="A0A978VBJ8"/>
<evidence type="ECO:0000313" key="3">
    <source>
        <dbReference type="EMBL" id="KAH7525283.1"/>
    </source>
</evidence>
<sequence>MVLMVDVASDIVSQELNGYGGLCVLRHPKPKIKVVDGSSLAAAVVLNIIPKGTTKVLLRGKLTKLVGDGLSEEVQSKASKGTIFIPFSQFPPKKFHKDCFYHNTPAMGTPMSLENLRSCDNWLPRRVMSAWRKAGIVHALEGWNEHECGNTMSNIDKVKWLYFQLDTSFHMSKNMIFYIKLRKDCFYHHTPAMATPVSLENLRCCENWLPRRVMSAWRIAGIIHALEGWNEHECGNIMSNIEKVWEASLRHGFQPLKTITTST</sequence>
<comment type="subcellular location">
    <subcellularLocation>
        <location evidence="1">Membrane</location>
        <topology evidence="1">Multi-pass membrane protein</topology>
    </subcellularLocation>
</comment>
<protein>
    <recommendedName>
        <fullName evidence="2">Very-long-chain aldehyde decarbonylase CER1-like C-terminal domain-containing protein</fullName>
    </recommendedName>
</protein>
<accession>A0A978VBJ8</accession>
<evidence type="ECO:0000256" key="1">
    <source>
        <dbReference type="ARBA" id="ARBA00004141"/>
    </source>
</evidence>
<organism evidence="3 4">
    <name type="scientific">Ziziphus jujuba var. spinosa</name>
    <dbReference type="NCBI Taxonomy" id="714518"/>
    <lineage>
        <taxon>Eukaryota</taxon>
        <taxon>Viridiplantae</taxon>
        <taxon>Streptophyta</taxon>
        <taxon>Embryophyta</taxon>
        <taxon>Tracheophyta</taxon>
        <taxon>Spermatophyta</taxon>
        <taxon>Magnoliopsida</taxon>
        <taxon>eudicotyledons</taxon>
        <taxon>Gunneridae</taxon>
        <taxon>Pentapetalae</taxon>
        <taxon>rosids</taxon>
        <taxon>fabids</taxon>
        <taxon>Rosales</taxon>
        <taxon>Rhamnaceae</taxon>
        <taxon>Paliureae</taxon>
        <taxon>Ziziphus</taxon>
    </lineage>
</organism>
<dbReference type="GO" id="GO:0016020">
    <property type="term" value="C:membrane"/>
    <property type="evidence" value="ECO:0007669"/>
    <property type="project" value="UniProtKB-SubCell"/>
</dbReference>
<feature type="domain" description="Very-long-chain aldehyde decarbonylase CER1-like C-terminal" evidence="2">
    <location>
        <begin position="179"/>
        <end position="255"/>
    </location>
</feature>
<dbReference type="Pfam" id="PF12076">
    <property type="entry name" value="CER1-like_C"/>
    <property type="match status" value="2"/>
</dbReference>
<dbReference type="InterPro" id="IPR021940">
    <property type="entry name" value="CER1-like_C"/>
</dbReference>
<evidence type="ECO:0000259" key="2">
    <source>
        <dbReference type="Pfam" id="PF12076"/>
    </source>
</evidence>
<proteinExistence type="predicted"/>